<dbReference type="Proteomes" id="UP000030746">
    <property type="component" value="Unassembled WGS sequence"/>
</dbReference>
<dbReference type="AlphaFoldDB" id="V4ALU1"/>
<accession>V4ALU1</accession>
<keyword evidence="4" id="KW-1185">Reference proteome</keyword>
<evidence type="ECO:0000256" key="1">
    <source>
        <dbReference type="SAM" id="MobiDB-lite"/>
    </source>
</evidence>
<dbReference type="OrthoDB" id="504708at2759"/>
<evidence type="ECO:0000313" key="4">
    <source>
        <dbReference type="Proteomes" id="UP000030746"/>
    </source>
</evidence>
<dbReference type="OMA" id="RAPYLQN"/>
<dbReference type="Gene3D" id="3.20.20.370">
    <property type="entry name" value="Glycoside hydrolase/deacetylase"/>
    <property type="match status" value="1"/>
</dbReference>
<feature type="compositionally biased region" description="Basic and acidic residues" evidence="1">
    <location>
        <begin position="377"/>
        <end position="389"/>
    </location>
</feature>
<dbReference type="CTD" id="20238654"/>
<evidence type="ECO:0000313" key="3">
    <source>
        <dbReference type="EMBL" id="ESO94561.1"/>
    </source>
</evidence>
<reference evidence="3 4" key="1">
    <citation type="journal article" date="2013" name="Nature">
        <title>Insights into bilaterian evolution from three spiralian genomes.</title>
        <authorList>
            <person name="Simakov O."/>
            <person name="Marletaz F."/>
            <person name="Cho S.J."/>
            <person name="Edsinger-Gonzales E."/>
            <person name="Havlak P."/>
            <person name="Hellsten U."/>
            <person name="Kuo D.H."/>
            <person name="Larsson T."/>
            <person name="Lv J."/>
            <person name="Arendt D."/>
            <person name="Savage R."/>
            <person name="Osoegawa K."/>
            <person name="de Jong P."/>
            <person name="Grimwood J."/>
            <person name="Chapman J.A."/>
            <person name="Shapiro H."/>
            <person name="Aerts A."/>
            <person name="Otillar R.P."/>
            <person name="Terry A.Y."/>
            <person name="Boore J.L."/>
            <person name="Grigoriev I.V."/>
            <person name="Lindberg D.R."/>
            <person name="Seaver E.C."/>
            <person name="Weisblat D.A."/>
            <person name="Putnam N.H."/>
            <person name="Rokhsar D.S."/>
        </authorList>
    </citation>
    <scope>NUCLEOTIDE SEQUENCE [LARGE SCALE GENOMIC DNA]</scope>
</reference>
<dbReference type="InterPro" id="IPR052740">
    <property type="entry name" value="CE4"/>
</dbReference>
<evidence type="ECO:0000256" key="2">
    <source>
        <dbReference type="SAM" id="SignalP"/>
    </source>
</evidence>
<dbReference type="KEGG" id="lgi:LOTGIDRAFT_161263"/>
<dbReference type="PANTHER" id="PTHR45985:SF3">
    <property type="entry name" value="CHITIN DEACETYLASE-LIKE 4"/>
    <property type="match status" value="1"/>
</dbReference>
<dbReference type="SUPFAM" id="SSF88713">
    <property type="entry name" value="Glycoside hydrolase/deacetylase"/>
    <property type="match status" value="1"/>
</dbReference>
<dbReference type="RefSeq" id="XP_009054836.1">
    <property type="nucleotide sequence ID" value="XM_009056588.1"/>
</dbReference>
<keyword evidence="2" id="KW-0732">Signal</keyword>
<proteinExistence type="predicted"/>
<dbReference type="GeneID" id="20238654"/>
<name>V4ALU1_LOTGI</name>
<gene>
    <name evidence="3" type="ORF">LOTGIDRAFT_161263</name>
</gene>
<feature type="region of interest" description="Disordered" evidence="1">
    <location>
        <begin position="370"/>
        <end position="393"/>
    </location>
</feature>
<feature type="chain" id="PRO_5004716976" evidence="2">
    <location>
        <begin position="23"/>
        <end position="423"/>
    </location>
</feature>
<dbReference type="HOGENOM" id="CLU_022576_0_0_1"/>
<dbReference type="EMBL" id="KB201802">
    <property type="protein sequence ID" value="ESO94561.1"/>
    <property type="molecule type" value="Genomic_DNA"/>
</dbReference>
<sequence>MDTRYSTSFIYFLVCFTVVVFADKNNDDSCTPTNCKLPDCRCPGHNIPGGYKPEEIPQMVLITFDDAVNWENWGYYSRLFPPDGSRKNPNGCPIGMTLFVSHNYTDYCMIKKLHSRGMEIADHSISHRMPQKWWAEISEQELRDEILKQKTNLADLADVPIADIKGWRSPFLQPTGDTMFSILYNNNFTYDATMTYPYPRNVYSPVMWPFTLDYSYTLLCNIKPCPKNAYPGFWILPVVILMDYREEQMCAYVDYCANAPRNKQESFDMLWKNFLRNYRTNRAPLYINLHSRWLNTDYNIDAMDDFIQRLLSMEDVYITTVSKAINWMKNPKTLSEIKNFDPWKCNFKPNQEDDAFCSFTYKPRITARPTSTIPPENDVHEKQETTNHGKHDHRPWFLKNSASMFKPVVTSIVFVIYVFKMLA</sequence>
<dbReference type="PANTHER" id="PTHR45985">
    <property type="match status" value="1"/>
</dbReference>
<protein>
    <submittedName>
        <fullName evidence="3">Uncharacterized protein</fullName>
    </submittedName>
</protein>
<organism evidence="3 4">
    <name type="scientific">Lottia gigantea</name>
    <name type="common">Giant owl limpet</name>
    <dbReference type="NCBI Taxonomy" id="225164"/>
    <lineage>
        <taxon>Eukaryota</taxon>
        <taxon>Metazoa</taxon>
        <taxon>Spiralia</taxon>
        <taxon>Lophotrochozoa</taxon>
        <taxon>Mollusca</taxon>
        <taxon>Gastropoda</taxon>
        <taxon>Patellogastropoda</taxon>
        <taxon>Lottioidea</taxon>
        <taxon>Lottiidae</taxon>
        <taxon>Lottia</taxon>
    </lineage>
</organism>
<dbReference type="InterPro" id="IPR011330">
    <property type="entry name" value="Glyco_hydro/deAcase_b/a-brl"/>
</dbReference>
<feature type="signal peptide" evidence="2">
    <location>
        <begin position="1"/>
        <end position="22"/>
    </location>
</feature>
<dbReference type="GO" id="GO:0005975">
    <property type="term" value="P:carbohydrate metabolic process"/>
    <property type="evidence" value="ECO:0007669"/>
    <property type="project" value="InterPro"/>
</dbReference>